<evidence type="ECO:0000313" key="1">
    <source>
        <dbReference type="EMBL" id="BAM31995.1"/>
    </source>
</evidence>
<reference evidence="1 4" key="2">
    <citation type="journal article" date="2012" name="J. Bacteriol.">
        <title>Complete Genome Sequence of Helicobacter cinaedi Type Strain ATCC BAA-847.</title>
        <authorList>
            <person name="Miyoshi-Akiyama T."/>
            <person name="Takeshita N."/>
            <person name="Ohmagari N."/>
            <person name="Kirikae T."/>
        </authorList>
    </citation>
    <scope>NUCLEOTIDE SEQUENCE [LARGE SCALE GENOMIC DNA]</scope>
    <source>
        <strain evidence="1 4">ATCC BAA-847</strain>
    </source>
</reference>
<gene>
    <name evidence="1" type="ORF">HCBAA847_0757</name>
    <name evidence="2" type="ORF">HCCG_01089</name>
</gene>
<dbReference type="SUPFAM" id="SSF53448">
    <property type="entry name" value="Nucleotide-diphospho-sugar transferases"/>
    <property type="match status" value="1"/>
</dbReference>
<name>A0AAI8QGQ2_9HELI</name>
<dbReference type="InterPro" id="IPR029044">
    <property type="entry name" value="Nucleotide-diphossugar_trans"/>
</dbReference>
<evidence type="ECO:0000313" key="3">
    <source>
        <dbReference type="Proteomes" id="UP000005755"/>
    </source>
</evidence>
<reference evidence="3" key="4">
    <citation type="journal article" date="2014" name="Genome Announc.">
        <title>Draft genome sequences of six enterohepatic helicobacter species isolated from humans and one from rhesus macaques.</title>
        <authorList>
            <person name="Shen Z."/>
            <person name="Sheh A."/>
            <person name="Young S.K."/>
            <person name="Abouelliel A."/>
            <person name="Ward D.V."/>
            <person name="Earl A.M."/>
            <person name="Fox J.G."/>
        </authorList>
    </citation>
    <scope>NUCLEOTIDE SEQUENCE [LARGE SCALE GENOMIC DNA]</scope>
    <source>
        <strain evidence="3">CCUG 18818</strain>
    </source>
</reference>
<accession>A0AAI8QGQ2</accession>
<dbReference type="CDD" id="cd02513">
    <property type="entry name" value="CMP-NeuAc_Synthase"/>
    <property type="match status" value="1"/>
</dbReference>
<keyword evidence="1" id="KW-0808">Transferase</keyword>
<dbReference type="Pfam" id="PF02348">
    <property type="entry name" value="CTP_transf_3"/>
    <property type="match status" value="1"/>
</dbReference>
<evidence type="ECO:0000313" key="4">
    <source>
        <dbReference type="Proteomes" id="UP000006036"/>
    </source>
</evidence>
<reference evidence="1" key="3">
    <citation type="submission" date="2012-07" db="EMBL/GenBank/DDBJ databases">
        <authorList>
            <person name="Akiyama T."/>
            <person name="Takeshita N."/>
            <person name="Ohmagari N."/>
            <person name="Kirikae T."/>
        </authorList>
    </citation>
    <scope>NUCLEOTIDE SEQUENCE</scope>
    <source>
        <strain evidence="1">ATCC BAA-847</strain>
    </source>
</reference>
<dbReference type="EMBL" id="AP012492">
    <property type="protein sequence ID" value="BAM31995.1"/>
    <property type="molecule type" value="Genomic_DNA"/>
</dbReference>
<dbReference type="Proteomes" id="UP000005755">
    <property type="component" value="Unassembled WGS sequence"/>
</dbReference>
<dbReference type="EC" id="2.7.7.43" evidence="1"/>
<keyword evidence="1" id="KW-0548">Nucleotidyltransferase</keyword>
<dbReference type="Proteomes" id="UP000006036">
    <property type="component" value="Chromosome 1"/>
</dbReference>
<dbReference type="EC" id="2.7.7.-" evidence="2"/>
<dbReference type="PANTHER" id="PTHR21485:SF6">
    <property type="entry name" value="N-ACYLNEURAMINATE CYTIDYLYLTRANSFERASE-RELATED"/>
    <property type="match status" value="1"/>
</dbReference>
<keyword evidence="3" id="KW-1185">Reference proteome</keyword>
<dbReference type="InterPro" id="IPR050793">
    <property type="entry name" value="CMP-NeuNAc_synthase"/>
</dbReference>
<sequence>MIKNLAIIPARGGSKGIIGKNIKPICGKPLIAHTIDFIKQIPAFDKIIVSTDDSHIKRVSLEYGAEVIDRPKELATDTALAMDSIRHAVQELESSGETIEYIYILEATSPLRRKSDIVQCMEILRNGDESGEYDSIATLMPSHISPGRMFQINNNTISPYIEGSVAWMPRQSQPKAYQCDGILYGFSNAVLQKEKDSKSAFLGKTYPYITPYECLDIDTLFEFVIIEKLLEMGYPEKELK</sequence>
<proteinExistence type="predicted"/>
<dbReference type="RefSeq" id="WP_002956402.1">
    <property type="nucleotide sequence ID" value="NC_020555.1"/>
</dbReference>
<organism evidence="1 4">
    <name type="scientific">Helicobacter cinaedi CCUG 18818 = ATCC BAA-847</name>
    <dbReference type="NCBI Taxonomy" id="537971"/>
    <lineage>
        <taxon>Bacteria</taxon>
        <taxon>Pseudomonadati</taxon>
        <taxon>Campylobacterota</taxon>
        <taxon>Epsilonproteobacteria</taxon>
        <taxon>Campylobacterales</taxon>
        <taxon>Helicobacteraceae</taxon>
        <taxon>Helicobacter</taxon>
    </lineage>
</organism>
<dbReference type="Gene3D" id="3.90.550.10">
    <property type="entry name" value="Spore Coat Polysaccharide Biosynthesis Protein SpsA, Chain A"/>
    <property type="match status" value="1"/>
</dbReference>
<dbReference type="EMBL" id="DS990392">
    <property type="protein sequence ID" value="EFR46542.1"/>
    <property type="molecule type" value="Genomic_DNA"/>
</dbReference>
<dbReference type="PANTHER" id="PTHR21485">
    <property type="entry name" value="HAD SUPERFAMILY MEMBERS CMAS AND KDSC"/>
    <property type="match status" value="1"/>
</dbReference>
<protein>
    <submittedName>
        <fullName evidence="1 2">Cytidylyltransferase</fullName>
        <ecNumber evidence="2">2.7.7.-</ecNumber>
        <ecNumber evidence="1">2.7.7.43</ecNumber>
    </submittedName>
</protein>
<dbReference type="AlphaFoldDB" id="A0AAI8QGQ2"/>
<dbReference type="InterPro" id="IPR003329">
    <property type="entry name" value="Cytidylyl_trans"/>
</dbReference>
<dbReference type="GO" id="GO:0008781">
    <property type="term" value="F:N-acylneuraminate cytidylyltransferase activity"/>
    <property type="evidence" value="ECO:0007669"/>
    <property type="project" value="UniProtKB-EC"/>
</dbReference>
<dbReference type="KEGG" id="hcb:HCBAA847_0757"/>
<evidence type="ECO:0000313" key="2">
    <source>
        <dbReference type="EMBL" id="EFR46542.1"/>
    </source>
</evidence>
<reference evidence="2" key="1">
    <citation type="submission" date="2008-08" db="EMBL/GenBank/DDBJ databases">
        <title>Annotation of Helicobacter cinaedi strain CCUG 18818.</title>
        <authorList>
            <consortium name="The Broad Institute Genome Sequencing Platform"/>
            <person name="Fox J.G."/>
            <person name="Shen Z."/>
            <person name="Charoenlap N."/>
            <person name="Schauer D.B."/>
            <person name="Ward D."/>
            <person name="Mehta T."/>
            <person name="Young S."/>
            <person name="Jaffe D."/>
            <person name="Gnerre S."/>
            <person name="Berlin A."/>
            <person name="Heiman D."/>
            <person name="Hepburn T."/>
            <person name="Shea T."/>
            <person name="Sykes S."/>
            <person name="Alvarado L."/>
            <person name="Kodira C."/>
            <person name="Borodovsky M."/>
            <person name="Lander E."/>
            <person name="Galagan J."/>
            <person name="Nusbaum C."/>
            <person name="Birren B."/>
        </authorList>
    </citation>
    <scope>NUCLEOTIDE SEQUENCE</scope>
    <source>
        <strain evidence="2">CCUG 18818</strain>
    </source>
</reference>